<evidence type="ECO:0000313" key="1">
    <source>
        <dbReference type="EMBL" id="KAH9369718.1"/>
    </source>
</evidence>
<comment type="caution">
    <text evidence="1">The sequence shown here is derived from an EMBL/GenBank/DDBJ whole genome shotgun (WGS) entry which is preliminary data.</text>
</comment>
<keyword evidence="2" id="KW-1185">Reference proteome</keyword>
<dbReference type="VEuPathDB" id="VectorBase:HLOH_052486"/>
<reference evidence="1 2" key="1">
    <citation type="journal article" date="2020" name="Cell">
        <title>Large-Scale Comparative Analyses of Tick Genomes Elucidate Their Genetic Diversity and Vector Capacities.</title>
        <authorList>
            <consortium name="Tick Genome and Microbiome Consortium (TIGMIC)"/>
            <person name="Jia N."/>
            <person name="Wang J."/>
            <person name="Shi W."/>
            <person name="Du L."/>
            <person name="Sun Y."/>
            <person name="Zhan W."/>
            <person name="Jiang J.F."/>
            <person name="Wang Q."/>
            <person name="Zhang B."/>
            <person name="Ji P."/>
            <person name="Bell-Sakyi L."/>
            <person name="Cui X.M."/>
            <person name="Yuan T.T."/>
            <person name="Jiang B.G."/>
            <person name="Yang W.F."/>
            <person name="Lam T.T."/>
            <person name="Chang Q.C."/>
            <person name="Ding S.J."/>
            <person name="Wang X.J."/>
            <person name="Zhu J.G."/>
            <person name="Ruan X.D."/>
            <person name="Zhao L."/>
            <person name="Wei J.T."/>
            <person name="Ye R.Z."/>
            <person name="Que T.C."/>
            <person name="Du C.H."/>
            <person name="Zhou Y.H."/>
            <person name="Cheng J.X."/>
            <person name="Dai P.F."/>
            <person name="Guo W.B."/>
            <person name="Han X.H."/>
            <person name="Huang E.J."/>
            <person name="Li L.F."/>
            <person name="Wei W."/>
            <person name="Gao Y.C."/>
            <person name="Liu J.Z."/>
            <person name="Shao H.Z."/>
            <person name="Wang X."/>
            <person name="Wang C.C."/>
            <person name="Yang T.C."/>
            <person name="Huo Q.B."/>
            <person name="Li W."/>
            <person name="Chen H.Y."/>
            <person name="Chen S.E."/>
            <person name="Zhou L.G."/>
            <person name="Ni X.B."/>
            <person name="Tian J.H."/>
            <person name="Sheng Y."/>
            <person name="Liu T."/>
            <person name="Pan Y.S."/>
            <person name="Xia L.Y."/>
            <person name="Li J."/>
            <person name="Zhao F."/>
            <person name="Cao W.C."/>
        </authorList>
    </citation>
    <scope>NUCLEOTIDE SEQUENCE [LARGE SCALE GENOMIC DNA]</scope>
    <source>
        <strain evidence="1">HaeL-2018</strain>
    </source>
</reference>
<dbReference type="GO" id="GO:0005634">
    <property type="term" value="C:nucleus"/>
    <property type="evidence" value="ECO:0007669"/>
    <property type="project" value="TreeGrafter"/>
</dbReference>
<dbReference type="SUPFAM" id="SSF53098">
    <property type="entry name" value="Ribonuclease H-like"/>
    <property type="match status" value="1"/>
</dbReference>
<dbReference type="Proteomes" id="UP000821853">
    <property type="component" value="Chromosome 3"/>
</dbReference>
<accession>A0A9J6FU58</accession>
<dbReference type="PANTHER" id="PTHR46169:SF15">
    <property type="entry name" value="INNER CENTROMERE PROTEIN A-LIKE ISOFORM X1-RELATED"/>
    <property type="match status" value="1"/>
</dbReference>
<dbReference type="EMBL" id="JABSTR010000005">
    <property type="protein sequence ID" value="KAH9369718.1"/>
    <property type="molecule type" value="Genomic_DNA"/>
</dbReference>
<proteinExistence type="predicted"/>
<dbReference type="GO" id="GO:0006357">
    <property type="term" value="P:regulation of transcription by RNA polymerase II"/>
    <property type="evidence" value="ECO:0007669"/>
    <property type="project" value="TreeGrafter"/>
</dbReference>
<evidence type="ECO:0000313" key="2">
    <source>
        <dbReference type="Proteomes" id="UP000821853"/>
    </source>
</evidence>
<gene>
    <name evidence="1" type="ORF">HPB48_007685</name>
</gene>
<dbReference type="AlphaFoldDB" id="A0A9J6FU58"/>
<protein>
    <submittedName>
        <fullName evidence="1">Uncharacterized protein</fullName>
    </submittedName>
</protein>
<dbReference type="InterPro" id="IPR052717">
    <property type="entry name" value="Vacuolar_transposase_reg"/>
</dbReference>
<dbReference type="OrthoDB" id="1607513at2759"/>
<dbReference type="InterPro" id="IPR012337">
    <property type="entry name" value="RNaseH-like_sf"/>
</dbReference>
<sequence length="99" mass="11327">MPRKKLQQDIATRWNSTYVMIKSLIELKEPLRRAMEDATGSKTLTPHTTDVEWDMLQQLRDTLKPLLDVTELLGGNKYVTRSVLSPALKLLKNAMTTND</sequence>
<dbReference type="PANTHER" id="PTHR46169">
    <property type="entry name" value="DNA REPLICATION-RELATED ELEMENT FACTOR, ISOFORM A"/>
    <property type="match status" value="1"/>
</dbReference>
<name>A0A9J6FU58_HAELO</name>
<organism evidence="1 2">
    <name type="scientific">Haemaphysalis longicornis</name>
    <name type="common">Bush tick</name>
    <dbReference type="NCBI Taxonomy" id="44386"/>
    <lineage>
        <taxon>Eukaryota</taxon>
        <taxon>Metazoa</taxon>
        <taxon>Ecdysozoa</taxon>
        <taxon>Arthropoda</taxon>
        <taxon>Chelicerata</taxon>
        <taxon>Arachnida</taxon>
        <taxon>Acari</taxon>
        <taxon>Parasitiformes</taxon>
        <taxon>Ixodida</taxon>
        <taxon>Ixodoidea</taxon>
        <taxon>Ixodidae</taxon>
        <taxon>Haemaphysalinae</taxon>
        <taxon>Haemaphysalis</taxon>
    </lineage>
</organism>